<reference evidence="1 2" key="1">
    <citation type="submission" date="2018-11" db="EMBL/GenBank/DDBJ databases">
        <title>Schleiferia aggregans sp. nov., a moderately thermophilic heterotrophic bacterium isolated from microbial mats at a terrestrial hot spring.</title>
        <authorList>
            <person name="Iino T."/>
            <person name="Ohkuma M."/>
            <person name="Haruta S."/>
        </authorList>
    </citation>
    <scope>NUCLEOTIDE SEQUENCE [LARGE SCALE GENOMIC DNA]</scope>
    <source>
        <strain evidence="1 2">LA</strain>
    </source>
</reference>
<dbReference type="Proteomes" id="UP000286715">
    <property type="component" value="Unassembled WGS sequence"/>
</dbReference>
<accession>A0A401XJQ7</accession>
<dbReference type="NCBIfam" id="TIGR04131">
    <property type="entry name" value="Bac_Flav_CTERM"/>
    <property type="match status" value="1"/>
</dbReference>
<proteinExistence type="predicted"/>
<dbReference type="InterPro" id="IPR026341">
    <property type="entry name" value="T9SS_type_B"/>
</dbReference>
<dbReference type="Pfam" id="PF13585">
    <property type="entry name" value="CHU_C"/>
    <property type="match status" value="1"/>
</dbReference>
<keyword evidence="2" id="KW-1185">Reference proteome</keyword>
<organism evidence="1 2">
    <name type="scientific">Thermaurantimonas aggregans</name>
    <dbReference type="NCBI Taxonomy" id="2173829"/>
    <lineage>
        <taxon>Bacteria</taxon>
        <taxon>Pseudomonadati</taxon>
        <taxon>Bacteroidota</taxon>
        <taxon>Flavobacteriia</taxon>
        <taxon>Flavobacteriales</taxon>
        <taxon>Schleiferiaceae</taxon>
        <taxon>Thermaurantimonas</taxon>
    </lineage>
</organism>
<evidence type="ECO:0000313" key="2">
    <source>
        <dbReference type="Proteomes" id="UP000286715"/>
    </source>
</evidence>
<protein>
    <recommendedName>
        <fullName evidence="3">Gliding motility-associated C-terminal domain-containing protein</fullName>
    </recommendedName>
</protein>
<dbReference type="EMBL" id="BHZE01000005">
    <property type="protein sequence ID" value="GCD77249.1"/>
    <property type="molecule type" value="Genomic_DNA"/>
</dbReference>
<sequence length="466" mass="52305">MRNGKTYVHNTTYPNLLLHTSNNIPIPQSRGGITHLAFFVLQNFYPVTASGICTTLHKDIWVDLIGNKLKDTVKTGDYCGFFYARADSRNTFRFKSIGIFLKEDSLYQPFGPNVNYTNADLPSIGHVVLINDSASINQSAEWKKISFKTTITNGNYTMLYLGWLEPNINDNFSSIVDSTGALVLIRCGINQIPISFASIFYIDDVHFFRCSDTVFSVHLPADTVLCDGDSLVLTPTVIDSLYALENETRSYLWSTGDTTPTITVTQPGSYWVRVTIDGEFTAWSDTIHVGFISDFVTTALPHPDTICEGLSAQLAVQVPAGMPGITTVWSTGDTAYAITVQEPGTYTAYTYNECFAHTDTFTLYTRFCWDKEQAFTTLYIPNAFTPNGDGRNDCFQVVGDNLSSYQIQIFSRWGELVYQSDDVSQCWDGTHRGRPVPDGVYLYVIRHTDRHGNPMPVRRGEIRLYR</sequence>
<evidence type="ECO:0008006" key="3">
    <source>
        <dbReference type="Google" id="ProtNLM"/>
    </source>
</evidence>
<name>A0A401XJQ7_9FLAO</name>
<dbReference type="AlphaFoldDB" id="A0A401XJQ7"/>
<evidence type="ECO:0000313" key="1">
    <source>
        <dbReference type="EMBL" id="GCD77249.1"/>
    </source>
</evidence>
<comment type="caution">
    <text evidence="1">The sequence shown here is derived from an EMBL/GenBank/DDBJ whole genome shotgun (WGS) entry which is preliminary data.</text>
</comment>
<gene>
    <name evidence="1" type="ORF">JCM31826_07310</name>
</gene>